<dbReference type="InterPro" id="IPR006127">
    <property type="entry name" value="ZnuA-like"/>
</dbReference>
<comment type="subcellular location">
    <subcellularLocation>
        <location evidence="1">Cell envelope</location>
    </subcellularLocation>
</comment>
<keyword evidence="2" id="KW-0813">Transport</keyword>
<dbReference type="AlphaFoldDB" id="A0A421NXA5"/>
<dbReference type="OrthoDB" id="9810636at2"/>
<evidence type="ECO:0000256" key="2">
    <source>
        <dbReference type="ARBA" id="ARBA00022448"/>
    </source>
</evidence>
<reference evidence="7" key="1">
    <citation type="submission" date="2016-11" db="EMBL/GenBank/DDBJ databases">
        <title>Genome sequence of Candidatus Phytoplasma solani strain SA-1.</title>
        <authorList>
            <person name="Haryono M."/>
            <person name="Samarzija I."/>
            <person name="Seruga Music M."/>
            <person name="Hogenhout S."/>
            <person name="Kuo C.-H."/>
        </authorList>
    </citation>
    <scope>NUCLEOTIDE SEQUENCE [LARGE SCALE GENOMIC DNA]</scope>
    <source>
        <strain evidence="7">SA-1</strain>
    </source>
</reference>
<gene>
    <name evidence="6" type="primary">znuA</name>
    <name evidence="6" type="ORF">PSSA1_v1c3920</name>
</gene>
<evidence type="ECO:0000256" key="5">
    <source>
        <dbReference type="SAM" id="Phobius"/>
    </source>
</evidence>
<dbReference type="GO" id="GO:0030001">
    <property type="term" value="P:metal ion transport"/>
    <property type="evidence" value="ECO:0007669"/>
    <property type="project" value="InterPro"/>
</dbReference>
<dbReference type="Pfam" id="PF01297">
    <property type="entry name" value="ZnuA"/>
    <property type="match status" value="1"/>
</dbReference>
<keyword evidence="5" id="KW-0472">Membrane</keyword>
<dbReference type="GO" id="GO:0046872">
    <property type="term" value="F:metal ion binding"/>
    <property type="evidence" value="ECO:0007669"/>
    <property type="project" value="UniProtKB-KW"/>
</dbReference>
<dbReference type="EMBL" id="MPBG01000005">
    <property type="protein sequence ID" value="RMI88663.1"/>
    <property type="molecule type" value="Genomic_DNA"/>
</dbReference>
<keyword evidence="5" id="KW-0812">Transmembrane</keyword>
<feature type="transmembrane region" description="Helical" evidence="5">
    <location>
        <begin position="12"/>
        <end position="37"/>
    </location>
</feature>
<keyword evidence="4" id="KW-0732">Signal</keyword>
<organism evidence="6 7">
    <name type="scientific">Candidatus Phytoplasma solani</name>
    <dbReference type="NCBI Taxonomy" id="69896"/>
    <lineage>
        <taxon>Bacteria</taxon>
        <taxon>Bacillati</taxon>
        <taxon>Mycoplasmatota</taxon>
        <taxon>Mollicutes</taxon>
        <taxon>Acholeplasmatales</taxon>
        <taxon>Acholeplasmataceae</taxon>
        <taxon>Candidatus Phytoplasma</taxon>
        <taxon>16SrXII (Stolbur group)</taxon>
    </lineage>
</organism>
<dbReference type="GO" id="GO:0030313">
    <property type="term" value="C:cell envelope"/>
    <property type="evidence" value="ECO:0007669"/>
    <property type="project" value="UniProtKB-SubCell"/>
</dbReference>
<protein>
    <submittedName>
        <fullName evidence="6">ABC-type Mn/Zn transport system, substrate-binding protein</fullName>
    </submittedName>
</protein>
<dbReference type="Proteomes" id="UP000283896">
    <property type="component" value="Unassembled WGS sequence"/>
</dbReference>
<keyword evidence="7" id="KW-1185">Reference proteome</keyword>
<dbReference type="PANTHER" id="PTHR42953">
    <property type="entry name" value="HIGH-AFFINITY ZINC UPTAKE SYSTEM PROTEIN ZNUA-RELATED"/>
    <property type="match status" value="1"/>
</dbReference>
<evidence type="ECO:0000256" key="1">
    <source>
        <dbReference type="ARBA" id="ARBA00004196"/>
    </source>
</evidence>
<dbReference type="PANTHER" id="PTHR42953:SF1">
    <property type="entry name" value="METAL-BINDING PROTEIN HI_0362-RELATED"/>
    <property type="match status" value="1"/>
</dbReference>
<comment type="caution">
    <text evidence="6">The sequence shown here is derived from an EMBL/GenBank/DDBJ whole genome shotgun (WGS) entry which is preliminary data.</text>
</comment>
<evidence type="ECO:0000256" key="4">
    <source>
        <dbReference type="ARBA" id="ARBA00022729"/>
    </source>
</evidence>
<dbReference type="STRING" id="69896.S284_00820"/>
<dbReference type="Gene3D" id="3.40.50.1980">
    <property type="entry name" value="Nitrogenase molybdenum iron protein domain"/>
    <property type="match status" value="2"/>
</dbReference>
<keyword evidence="3" id="KW-0479">Metal-binding</keyword>
<sequence>MKLLINNKDKKISFIATLLIIGITVLILSIPICALFYRQFKPKSNDTKRIVVTTTMLQDLVNHLIGDVNESEQLKNYQKISNIEVKTLMGIGIDPHNYKTKLSDRAKIQEADLVVVNGLNLEAKMPDAFAEFSQKDCLWNAGDKLKEDINFKEELLKKDYSEDYDPHIWFSPDLWIQTLQNLKDVLIAKNIVKEKAKLETNFQIYNEVLTNLKTHIVKEMKDLKTNIEKQQNKFIIVTAHDAFSYWQQFCKKNHCSFDLEPIQGISTQTEASNNKIVTLAKKLAQHNVQAIFTENSMPKNSLKSLKEEVDKQRQKLKMTGTIKIPDNVELYSDSLGTNKHEEKFEDIFYKHSTYVGAFLNNIKIIKENLL</sequence>
<proteinExistence type="predicted"/>
<dbReference type="InterPro" id="IPR050492">
    <property type="entry name" value="Bact_metal-bind_prot9"/>
</dbReference>
<keyword evidence="5" id="KW-1133">Transmembrane helix</keyword>
<dbReference type="SUPFAM" id="SSF53807">
    <property type="entry name" value="Helical backbone' metal receptor"/>
    <property type="match status" value="1"/>
</dbReference>
<dbReference type="RefSeq" id="WP_122225491.1">
    <property type="nucleotide sequence ID" value="NZ_MPBG01000005.1"/>
</dbReference>
<accession>A0A421NXA5</accession>
<name>A0A421NXA5_9MOLU</name>
<evidence type="ECO:0000256" key="3">
    <source>
        <dbReference type="ARBA" id="ARBA00022723"/>
    </source>
</evidence>
<evidence type="ECO:0000313" key="7">
    <source>
        <dbReference type="Proteomes" id="UP000283896"/>
    </source>
</evidence>
<evidence type="ECO:0000313" key="6">
    <source>
        <dbReference type="EMBL" id="RMI88663.1"/>
    </source>
</evidence>